<protein>
    <recommendedName>
        <fullName evidence="3">Terminase large subunit</fullName>
    </recommendedName>
</protein>
<dbReference type="RefSeq" id="WP_230002610.1">
    <property type="nucleotide sequence ID" value="NZ_CP087134.1"/>
</dbReference>
<name>A0ABU4R5X5_9FLAO</name>
<evidence type="ECO:0008006" key="3">
    <source>
        <dbReference type="Google" id="ProtNLM"/>
    </source>
</evidence>
<keyword evidence="2" id="KW-1185">Reference proteome</keyword>
<gene>
    <name evidence="1" type="ORF">SGQ83_01340</name>
</gene>
<evidence type="ECO:0000313" key="2">
    <source>
        <dbReference type="Proteomes" id="UP001273350"/>
    </source>
</evidence>
<dbReference type="Proteomes" id="UP001273350">
    <property type="component" value="Unassembled WGS sequence"/>
</dbReference>
<proteinExistence type="predicted"/>
<evidence type="ECO:0000313" key="1">
    <source>
        <dbReference type="EMBL" id="MDX6187979.1"/>
    </source>
</evidence>
<dbReference type="EMBL" id="JAWXVI010000001">
    <property type="protein sequence ID" value="MDX6187979.1"/>
    <property type="molecule type" value="Genomic_DNA"/>
</dbReference>
<accession>A0ABU4R5X5</accession>
<comment type="caution">
    <text evidence="1">The sequence shown here is derived from an EMBL/GenBank/DDBJ whole genome shotgun (WGS) entry which is preliminary data.</text>
</comment>
<organism evidence="1 2">
    <name type="scientific">Flavobacterium cupriresistens</name>
    <dbReference type="NCBI Taxonomy" id="2893885"/>
    <lineage>
        <taxon>Bacteria</taxon>
        <taxon>Pseudomonadati</taxon>
        <taxon>Bacteroidota</taxon>
        <taxon>Flavobacteriia</taxon>
        <taxon>Flavobacteriales</taxon>
        <taxon>Flavobacteriaceae</taxon>
        <taxon>Flavobacterium</taxon>
    </lineage>
</organism>
<sequence>MTKTELKEAFERYSRESKRIQLLSGASLFKETTAEQEARIKRLLKPENYLEFFEYYYGVNSLLALADAPCAKFHLTSYLELFKNPLIKQQRRWFRGAAKSIHTNVGNLCHLKENNEVNFGLIIGRTLDAGKLLLSDIQMHLESNERYIKDFGTQMQYGSWADGQFETNDKKMFKALGLNQPFRGLRNGAWRPDFASMDDLEDRKQAKNIDLTKENVQKLTGDLGKAGQKGRFRQVMANNYIVKNGIVDGYAEKNKKSPNLKISTVNLCDDKFKPSWPERYSMQDCKDIVNDTDYHTSQREDFNNPVEEGKRIKAEWIRYKKTHGNQIFEGLIEFWDLSYKDTGDFKAGGIVSIEKGRAHVLEIFNRQVSLSEAMSQHYEWQKKYNSKGMSIISYYDATAAQSVVYEPEWLVSCEENNAVGIPIADHASGDKHDKIDATLTNTFQRGLITFDEKLKDTDDMDKAVEHIVAFEKGCKTPDDILDVLEQCVRKGRLLFGYSQKEESNQKPVIGQRKKTRRV</sequence>
<reference evidence="1 2" key="1">
    <citation type="submission" date="2023-11" db="EMBL/GenBank/DDBJ databases">
        <title>Unpublished Manusciprt.</title>
        <authorList>
            <person name="Saticioglu I.B."/>
            <person name="Ay H."/>
            <person name="Ajmi N."/>
            <person name="Altun S."/>
            <person name="Duman M."/>
        </authorList>
    </citation>
    <scope>NUCLEOTIDE SEQUENCE [LARGE SCALE GENOMIC DNA]</scope>
    <source>
        <strain evidence="1 2">Fl-318</strain>
    </source>
</reference>